<dbReference type="Proteomes" id="UP000507536">
    <property type="component" value="Chromosome 13"/>
</dbReference>
<name>A0A1C6XY30_PLACE</name>
<reference evidence="2 3" key="1">
    <citation type="submission" date="2016-08" db="EMBL/GenBank/DDBJ databases">
        <authorList>
            <consortium name="Pathogen Informatics"/>
        </authorList>
    </citation>
    <scope>NUCLEOTIDE SEQUENCE [LARGE SCALE GENOMIC DNA]</scope>
    <source>
        <strain evidence="2 3">DS</strain>
    </source>
</reference>
<evidence type="ECO:0000313" key="3">
    <source>
        <dbReference type="Proteomes" id="UP000507536"/>
    </source>
</evidence>
<organism evidence="2 3">
    <name type="scientific">Plasmodium chabaudi adami</name>
    <dbReference type="NCBI Taxonomy" id="5826"/>
    <lineage>
        <taxon>Eukaryota</taxon>
        <taxon>Sar</taxon>
        <taxon>Alveolata</taxon>
        <taxon>Apicomplexa</taxon>
        <taxon>Aconoidasida</taxon>
        <taxon>Haemosporida</taxon>
        <taxon>Plasmodiidae</taxon>
        <taxon>Plasmodium</taxon>
        <taxon>Plasmodium (Vinckeia)</taxon>
    </lineage>
</organism>
<evidence type="ECO:0000313" key="2">
    <source>
        <dbReference type="EMBL" id="SCM11356.1"/>
    </source>
</evidence>
<accession>A0A1C6XY30</accession>
<keyword evidence="1" id="KW-0732">Signal</keyword>
<dbReference type="EMBL" id="LT608193">
    <property type="protein sequence ID" value="SCM11356.1"/>
    <property type="molecule type" value="Genomic_DNA"/>
</dbReference>
<evidence type="ECO:0000256" key="1">
    <source>
        <dbReference type="SAM" id="SignalP"/>
    </source>
</evidence>
<feature type="signal peptide" evidence="1">
    <location>
        <begin position="1"/>
        <end position="21"/>
    </location>
</feature>
<dbReference type="AlphaFoldDB" id="A0A1C6XY30"/>
<feature type="chain" id="PRO_5008750962" evidence="1">
    <location>
        <begin position="22"/>
        <end position="69"/>
    </location>
</feature>
<protein>
    <submittedName>
        <fullName evidence="2">Uncharacterized protein</fullName>
    </submittedName>
</protein>
<proteinExistence type="predicted"/>
<gene>
    <name evidence="2" type="ORF">PCHDS_000416300</name>
</gene>
<sequence>MNTILFAFFSHFLLILFGVWGISLNKISFDEEIKEYLNHFLILRNSQNYCEGKNILLAPNLVRELCLCI</sequence>